<dbReference type="AlphaFoldDB" id="A0A327S9W4"/>
<sequence length="264" mass="30046">MRDFIKKYELYIFLVLGPLVNVVYVYARYLDIIPKAIYNNGRFLLLLFLLICIVAYTRGIMGVKDIFKPMTNWKVNPKWYVFSLFFAFTVGLITLLLKGIYSGGDYTEFVKVNFGVFNLRSVVALFVWAFLGEVVWVSYCIRELSKIIKPFYASQIIGLFWTLWWIPIIILGEGVLPGIPIVSLGIFMLGIAGMCTVVYRLSKSGICVLILQFTLNLSLNALSISPSTGGVTTFTAYSIVYFLTMLGFMYLLYPLKKVKLIEPL</sequence>
<keyword evidence="1" id="KW-1133">Transmembrane helix</keyword>
<feature type="transmembrane region" description="Helical" evidence="1">
    <location>
        <begin position="206"/>
        <end position="224"/>
    </location>
</feature>
<protein>
    <recommendedName>
        <fullName evidence="4">CAAX prenyl protease-like protein</fullName>
    </recommendedName>
</protein>
<dbReference type="RefSeq" id="WP_111625850.1">
    <property type="nucleotide sequence ID" value="NZ_QLLQ01000005.1"/>
</dbReference>
<accession>A0A327S9W4</accession>
<feature type="transmembrane region" description="Helical" evidence="1">
    <location>
        <begin position="79"/>
        <end position="101"/>
    </location>
</feature>
<dbReference type="EMBL" id="QLLQ01000005">
    <property type="protein sequence ID" value="RAJ24744.1"/>
    <property type="molecule type" value="Genomic_DNA"/>
</dbReference>
<comment type="caution">
    <text evidence="2">The sequence shown here is derived from an EMBL/GenBank/DDBJ whole genome shotgun (WGS) entry which is preliminary data.</text>
</comment>
<evidence type="ECO:0000313" key="3">
    <source>
        <dbReference type="Proteomes" id="UP000248987"/>
    </source>
</evidence>
<reference evidence="2 3" key="1">
    <citation type="submission" date="2018-06" db="EMBL/GenBank/DDBJ databases">
        <title>Genomic Encyclopedia of Archaeal and Bacterial Type Strains, Phase II (KMG-II): from individual species to whole genera.</title>
        <authorList>
            <person name="Goeker M."/>
        </authorList>
    </citation>
    <scope>NUCLEOTIDE SEQUENCE [LARGE SCALE GENOMIC DNA]</scope>
    <source>
        <strain evidence="2 3">DSM 12408</strain>
    </source>
</reference>
<evidence type="ECO:0000313" key="2">
    <source>
        <dbReference type="EMBL" id="RAJ24744.1"/>
    </source>
</evidence>
<feature type="transmembrane region" description="Helical" evidence="1">
    <location>
        <begin position="236"/>
        <end position="255"/>
    </location>
</feature>
<keyword evidence="3" id="KW-1185">Reference proteome</keyword>
<gene>
    <name evidence="2" type="ORF">LX77_01740</name>
</gene>
<proteinExistence type="predicted"/>
<organism evidence="2 3">
    <name type="scientific">Gelidibacter algens</name>
    <dbReference type="NCBI Taxonomy" id="49280"/>
    <lineage>
        <taxon>Bacteria</taxon>
        <taxon>Pseudomonadati</taxon>
        <taxon>Bacteroidota</taxon>
        <taxon>Flavobacteriia</taxon>
        <taxon>Flavobacteriales</taxon>
        <taxon>Flavobacteriaceae</taxon>
        <taxon>Gelidibacter</taxon>
    </lineage>
</organism>
<feature type="transmembrane region" description="Helical" evidence="1">
    <location>
        <begin position="121"/>
        <end position="139"/>
    </location>
</feature>
<evidence type="ECO:0008006" key="4">
    <source>
        <dbReference type="Google" id="ProtNLM"/>
    </source>
</evidence>
<feature type="transmembrane region" description="Helical" evidence="1">
    <location>
        <begin position="151"/>
        <end position="172"/>
    </location>
</feature>
<feature type="transmembrane region" description="Helical" evidence="1">
    <location>
        <begin position="178"/>
        <end position="199"/>
    </location>
</feature>
<keyword evidence="1" id="KW-0472">Membrane</keyword>
<keyword evidence="1" id="KW-0812">Transmembrane</keyword>
<feature type="transmembrane region" description="Helical" evidence="1">
    <location>
        <begin position="41"/>
        <end position="58"/>
    </location>
</feature>
<feature type="transmembrane region" description="Helical" evidence="1">
    <location>
        <begin position="12"/>
        <end position="29"/>
    </location>
</feature>
<evidence type="ECO:0000256" key="1">
    <source>
        <dbReference type="SAM" id="Phobius"/>
    </source>
</evidence>
<name>A0A327S9W4_9FLAO</name>
<dbReference type="Proteomes" id="UP000248987">
    <property type="component" value="Unassembled WGS sequence"/>
</dbReference>